<dbReference type="Proteomes" id="UP000317982">
    <property type="component" value="Unassembled WGS sequence"/>
</dbReference>
<dbReference type="InterPro" id="IPR019734">
    <property type="entry name" value="TPR_rpt"/>
</dbReference>
<dbReference type="OrthoDB" id="3287605at2"/>
<gene>
    <name evidence="2" type="ORF">FL583_01350</name>
</gene>
<evidence type="ECO:0000313" key="3">
    <source>
        <dbReference type="Proteomes" id="UP000317982"/>
    </source>
</evidence>
<dbReference type="InParanoid" id="A0A545B031"/>
<name>A0A545B031_9ACTN</name>
<sequence>MRLRRSWRAPASRASRALAAGRTAEAVELYRHAIERGPGPSAPPREVAAFASVLHDLGRALDYLGETSAALDALHQAHDLLADASPNAPELVGILRRLGAISLEAGDQDGALAALERAVASAAQDPGLAAAAELELGFALRDVGRLAEALVHLERALRLDDSSAVRAHALVGIGLVFEAARRPGAAHARYQAALPLYQRMGDRHNEATVRYRLGIVCGLRGSFADALASLDAALDLDRGLRSARASADQAVARAALAAADGDRGQAVTYLRHALDLYRAEELPFFVARTLIGLARLVAPAESAGWAERANDERSAAWRAEAEMVASELTEPGSVYDVRLGLGDLYRAAGDRDAARTAWLLAASVAEAVPGLPGVEAEEVAGLFGVGVAFERLASLAAEEGDAAGSAIWRSRAAEVGGSDE</sequence>
<keyword evidence="1" id="KW-0802">TPR repeat</keyword>
<evidence type="ECO:0000256" key="1">
    <source>
        <dbReference type="PROSITE-ProRule" id="PRU00339"/>
    </source>
</evidence>
<dbReference type="Pfam" id="PF13424">
    <property type="entry name" value="TPR_12"/>
    <property type="match status" value="1"/>
</dbReference>
<protein>
    <submittedName>
        <fullName evidence="2">Tetratricopeptide repeat protein</fullName>
    </submittedName>
</protein>
<comment type="caution">
    <text evidence="2">The sequence shown here is derived from an EMBL/GenBank/DDBJ whole genome shotgun (WGS) entry which is preliminary data.</text>
</comment>
<proteinExistence type="predicted"/>
<dbReference type="InterPro" id="IPR011990">
    <property type="entry name" value="TPR-like_helical_dom_sf"/>
</dbReference>
<dbReference type="PANTHER" id="PTHR10098:SF108">
    <property type="entry name" value="TETRATRICOPEPTIDE REPEAT PROTEIN 28"/>
    <property type="match status" value="1"/>
</dbReference>
<dbReference type="PROSITE" id="PS50005">
    <property type="entry name" value="TPR"/>
    <property type="match status" value="1"/>
</dbReference>
<organism evidence="2 3">
    <name type="scientific">Cryptosporangium phraense</name>
    <dbReference type="NCBI Taxonomy" id="2593070"/>
    <lineage>
        <taxon>Bacteria</taxon>
        <taxon>Bacillati</taxon>
        <taxon>Actinomycetota</taxon>
        <taxon>Actinomycetes</taxon>
        <taxon>Cryptosporangiales</taxon>
        <taxon>Cryptosporangiaceae</taxon>
        <taxon>Cryptosporangium</taxon>
    </lineage>
</organism>
<dbReference type="EMBL" id="VIRS01000001">
    <property type="protein sequence ID" value="TQS46946.1"/>
    <property type="molecule type" value="Genomic_DNA"/>
</dbReference>
<dbReference type="Gene3D" id="1.25.40.10">
    <property type="entry name" value="Tetratricopeptide repeat domain"/>
    <property type="match status" value="2"/>
</dbReference>
<dbReference type="AlphaFoldDB" id="A0A545B031"/>
<dbReference type="PANTHER" id="PTHR10098">
    <property type="entry name" value="RAPSYN-RELATED"/>
    <property type="match status" value="1"/>
</dbReference>
<dbReference type="SMART" id="SM00028">
    <property type="entry name" value="TPR"/>
    <property type="match status" value="8"/>
</dbReference>
<evidence type="ECO:0000313" key="2">
    <source>
        <dbReference type="EMBL" id="TQS46946.1"/>
    </source>
</evidence>
<accession>A0A545B031</accession>
<feature type="repeat" description="TPR" evidence="1">
    <location>
        <begin position="130"/>
        <end position="163"/>
    </location>
</feature>
<reference evidence="2 3" key="1">
    <citation type="submission" date="2019-07" db="EMBL/GenBank/DDBJ databases">
        <title>Cryptosporangium phraense sp. nov., isolated from plant litter.</title>
        <authorList>
            <person name="Suriyachadkun C."/>
        </authorList>
    </citation>
    <scope>NUCLEOTIDE SEQUENCE [LARGE SCALE GENOMIC DNA]</scope>
    <source>
        <strain evidence="2 3">A-T 5661</strain>
    </source>
</reference>
<keyword evidence="3" id="KW-1185">Reference proteome</keyword>
<dbReference type="SUPFAM" id="SSF48452">
    <property type="entry name" value="TPR-like"/>
    <property type="match status" value="1"/>
</dbReference>